<dbReference type="EMBL" id="FMZM01000012">
    <property type="protein sequence ID" value="SDD89999.1"/>
    <property type="molecule type" value="Genomic_DNA"/>
</dbReference>
<keyword evidence="2" id="KW-1185">Reference proteome</keyword>
<dbReference type="InterPro" id="IPR016024">
    <property type="entry name" value="ARM-type_fold"/>
</dbReference>
<dbReference type="STRING" id="1045774.SAMN05421872_11256"/>
<dbReference type="OrthoDB" id="3778130at2"/>
<evidence type="ECO:0000313" key="1">
    <source>
        <dbReference type="EMBL" id="SDD89999.1"/>
    </source>
</evidence>
<name>A0A1G6YHY4_9ACTN</name>
<gene>
    <name evidence="1" type="ORF">SAMN05421872_11256</name>
</gene>
<accession>A0A1G6YHY4</accession>
<protein>
    <submittedName>
        <fullName evidence="1">Phage-related protein</fullName>
    </submittedName>
</protein>
<dbReference type="AlphaFoldDB" id="A0A1G6YHY4"/>
<organism evidence="1 2">
    <name type="scientific">Nocardioides lianchengensis</name>
    <dbReference type="NCBI Taxonomy" id="1045774"/>
    <lineage>
        <taxon>Bacteria</taxon>
        <taxon>Bacillati</taxon>
        <taxon>Actinomycetota</taxon>
        <taxon>Actinomycetes</taxon>
        <taxon>Propionibacteriales</taxon>
        <taxon>Nocardioidaceae</taxon>
        <taxon>Nocardioides</taxon>
    </lineage>
</organism>
<dbReference type="RefSeq" id="WP_090860079.1">
    <property type="nucleotide sequence ID" value="NZ_FMZM01000012.1"/>
</dbReference>
<dbReference type="Proteomes" id="UP000199034">
    <property type="component" value="Unassembled WGS sequence"/>
</dbReference>
<sequence>MAEIASALVSLIPSARGFGPKMEREIGGETKTAGKKLGIGFGKTFAAAGGLLAAAGIGSFLKDSIGEAREAQKVGALTESIIKSTGGAAKISAAQVGELAGAISAKTGVDDEAIQSGANLLLTFKNVRNEVGEGSKIFNRATRAASDLSAAGFGDLNGASKQLGKALNDPLKGITALSRSGVTFTEQQKEQIKTLVESGDTLKAQKIILGEVESQVGGAAAASATAGEKAGVAFGNLKEQLGTALLPAVDAVANAFLGFAPALSRGIEQIGPLFKSLTRSAMPLIAALRDSLQPAIEQVFGFFRANPKVLAVVAGGLLALVSPVAAVAVGLALLYAKSETFREVFAKVISGLQAFGTQAAPAVGKFLTGLKDALLPVLRTVGTTFQSVILPAIVSFAAYVTSSLLPVMAQVWQVISSRVLPIASSLAQFFVGTLVPAVARIAGAVASNLKPVFDQLVATFQAKVLPAISKLLATFQKYQPTIQKVIGVVVRVIGKVLEFAAAILGKVLPPAIRFAGFLSGTIISAVAGAISVIAKIISTVINFGKTVIDGARRVGEFAKRVGSGVEKVVRFFIDLPGKVLRAIGELATKLYNAGTELMSKLAQGIKDKVEDVLKPVRDVAGKIKDLFPGSPVKEGPLRSFNGGHAGRELMNMLARGISSGANVVARESTKVAASIRRLLSKGADRGFIKKLSDDLVIDWAKVVGLKGKKADKAFDQIRDRLERALGRLKDSLQRKIDSVQKTLDDMTSFAASVSSAFKVDLFSGSLTDLFRNGFANNATLKAVIAGFKKLVGAGYDKGFLSQLIQSGNGALIIELANADPKTVAQAQDVFGQQSQLTSQLGTFAAEFNSGRSFKGVEDRLDTLNAQMRDLPKNIGQVVGKSLRNEVVKGKRNQRKGGKAA</sequence>
<evidence type="ECO:0000313" key="2">
    <source>
        <dbReference type="Proteomes" id="UP000199034"/>
    </source>
</evidence>
<reference evidence="1 2" key="1">
    <citation type="submission" date="2016-10" db="EMBL/GenBank/DDBJ databases">
        <authorList>
            <person name="de Groot N.N."/>
        </authorList>
    </citation>
    <scope>NUCLEOTIDE SEQUENCE [LARGE SCALE GENOMIC DNA]</scope>
    <source>
        <strain evidence="1 2">CGMCC 4.6858</strain>
    </source>
</reference>
<proteinExistence type="predicted"/>
<dbReference type="SUPFAM" id="SSF48371">
    <property type="entry name" value="ARM repeat"/>
    <property type="match status" value="1"/>
</dbReference>